<dbReference type="SMART" id="SM00347">
    <property type="entry name" value="HTH_MARR"/>
    <property type="match status" value="1"/>
</dbReference>
<dbReference type="RefSeq" id="WP_078807595.1">
    <property type="nucleotide sequence ID" value="NZ_FUXI01000018.1"/>
</dbReference>
<dbReference type="PANTHER" id="PTHR35790:SF4">
    <property type="entry name" value="HTH-TYPE TRANSCRIPTIONAL REGULATOR PCHR"/>
    <property type="match status" value="1"/>
</dbReference>
<organism evidence="5 6">
    <name type="scientific">Pilibacter termitis</name>
    <dbReference type="NCBI Taxonomy" id="263852"/>
    <lineage>
        <taxon>Bacteria</taxon>
        <taxon>Bacillati</taxon>
        <taxon>Bacillota</taxon>
        <taxon>Bacilli</taxon>
        <taxon>Lactobacillales</taxon>
        <taxon>Enterococcaceae</taxon>
        <taxon>Pilibacter</taxon>
    </lineage>
</organism>
<keyword evidence="1" id="KW-0805">Transcription regulation</keyword>
<dbReference type="PROSITE" id="PS50995">
    <property type="entry name" value="HTH_MARR_2"/>
    <property type="match status" value="1"/>
</dbReference>
<proteinExistence type="predicted"/>
<dbReference type="GO" id="GO:0003700">
    <property type="term" value="F:DNA-binding transcription factor activity"/>
    <property type="evidence" value="ECO:0007669"/>
    <property type="project" value="InterPro"/>
</dbReference>
<dbReference type="Proteomes" id="UP000190328">
    <property type="component" value="Unassembled WGS sequence"/>
</dbReference>
<dbReference type="InterPro" id="IPR052067">
    <property type="entry name" value="Metal_resp_HTH_trans_reg"/>
</dbReference>
<keyword evidence="3" id="KW-0804">Transcription</keyword>
<dbReference type="STRING" id="263852.SAMN02745116_01664"/>
<evidence type="ECO:0000313" key="5">
    <source>
        <dbReference type="EMBL" id="SJZ86688.1"/>
    </source>
</evidence>
<evidence type="ECO:0000256" key="2">
    <source>
        <dbReference type="ARBA" id="ARBA00023125"/>
    </source>
</evidence>
<dbReference type="GO" id="GO:0003677">
    <property type="term" value="F:DNA binding"/>
    <property type="evidence" value="ECO:0007669"/>
    <property type="project" value="UniProtKB-KW"/>
</dbReference>
<reference evidence="5 6" key="1">
    <citation type="submission" date="2017-02" db="EMBL/GenBank/DDBJ databases">
        <authorList>
            <person name="Peterson S.W."/>
        </authorList>
    </citation>
    <scope>NUCLEOTIDE SEQUENCE [LARGE SCALE GENOMIC DNA]</scope>
    <source>
        <strain evidence="5 6">ATCC BAA-1030</strain>
    </source>
</reference>
<dbReference type="Gene3D" id="1.10.10.10">
    <property type="entry name" value="Winged helix-like DNA-binding domain superfamily/Winged helix DNA-binding domain"/>
    <property type="match status" value="1"/>
</dbReference>
<keyword evidence="2" id="KW-0238">DNA-binding</keyword>
<evidence type="ECO:0000256" key="3">
    <source>
        <dbReference type="ARBA" id="ARBA00023163"/>
    </source>
</evidence>
<sequence>MDKEEIILNKTREVLNKMGWLNKYKMEQMLSDYQSSEVHTIECISKGEFVNVTKIAQSLYMTRSAASKIAKKLLDKKLIERYQRTENKKEVYFRLTEKGREVNEIHENLHKEFLARDKVVFDEITEEQLAGFLAFIQRYSKHLDEEIKREGREIT</sequence>
<dbReference type="PANTHER" id="PTHR35790">
    <property type="entry name" value="HTH-TYPE TRANSCRIPTIONAL REGULATOR PCHR"/>
    <property type="match status" value="1"/>
</dbReference>
<name>A0A1T4P6Z9_9ENTE</name>
<dbReference type="InterPro" id="IPR036390">
    <property type="entry name" value="WH_DNA-bd_sf"/>
</dbReference>
<evidence type="ECO:0000256" key="1">
    <source>
        <dbReference type="ARBA" id="ARBA00023015"/>
    </source>
</evidence>
<dbReference type="InterPro" id="IPR000835">
    <property type="entry name" value="HTH_MarR-typ"/>
</dbReference>
<protein>
    <submittedName>
        <fullName evidence="5">Transcriptional regulator, MarR family</fullName>
    </submittedName>
</protein>
<dbReference type="Pfam" id="PF01047">
    <property type="entry name" value="MarR"/>
    <property type="match status" value="1"/>
</dbReference>
<dbReference type="SUPFAM" id="SSF46785">
    <property type="entry name" value="Winged helix' DNA-binding domain"/>
    <property type="match status" value="1"/>
</dbReference>
<accession>A0A1T4P6Z9</accession>
<dbReference type="InterPro" id="IPR036388">
    <property type="entry name" value="WH-like_DNA-bd_sf"/>
</dbReference>
<dbReference type="AlphaFoldDB" id="A0A1T4P6Z9"/>
<evidence type="ECO:0000259" key="4">
    <source>
        <dbReference type="PROSITE" id="PS50995"/>
    </source>
</evidence>
<feature type="domain" description="HTH marR-type" evidence="4">
    <location>
        <begin position="1"/>
        <end position="141"/>
    </location>
</feature>
<gene>
    <name evidence="5" type="ORF">SAMN02745116_01664</name>
</gene>
<keyword evidence="6" id="KW-1185">Reference proteome</keyword>
<dbReference type="EMBL" id="FUXI01000018">
    <property type="protein sequence ID" value="SJZ86688.1"/>
    <property type="molecule type" value="Genomic_DNA"/>
</dbReference>
<dbReference type="OrthoDB" id="5358347at2"/>
<evidence type="ECO:0000313" key="6">
    <source>
        <dbReference type="Proteomes" id="UP000190328"/>
    </source>
</evidence>